<dbReference type="RefSeq" id="WP_191101277.1">
    <property type="nucleotide sequence ID" value="NZ_CAXBHU010000006.1"/>
</dbReference>
<dbReference type="EMBL" id="JACXXH010000004">
    <property type="protein sequence ID" value="MBD3863393.1"/>
    <property type="molecule type" value="Genomic_DNA"/>
</dbReference>
<organism evidence="1 2">
    <name type="scientific">Olleya marilimosa</name>
    <dbReference type="NCBI Taxonomy" id="272164"/>
    <lineage>
        <taxon>Bacteria</taxon>
        <taxon>Pseudomonadati</taxon>
        <taxon>Bacteroidota</taxon>
        <taxon>Flavobacteriia</taxon>
        <taxon>Flavobacteriales</taxon>
        <taxon>Flavobacteriaceae</taxon>
    </lineage>
</organism>
<reference evidence="1 2" key="1">
    <citation type="submission" date="2020-09" db="EMBL/GenBank/DDBJ databases">
        <title>Bacillus nautilus sp. nov., Chryseoglobus crepusculi sp. nov, and Psychrobacter noctis sp. nov., isolated from deep-sea sponges from the equatorial Atlantic.</title>
        <authorList>
            <person name="Stennett H.L."/>
            <person name="Williams S.E."/>
        </authorList>
    </citation>
    <scope>NUCLEOTIDE SEQUENCE [LARGE SCALE GENOMIC DNA]</scope>
    <source>
        <strain evidence="1 2">28M-24</strain>
    </source>
</reference>
<keyword evidence="2" id="KW-1185">Reference proteome</keyword>
<protein>
    <submittedName>
        <fullName evidence="1">Uncharacterized protein</fullName>
    </submittedName>
</protein>
<gene>
    <name evidence="1" type="ORF">IEG06_08010</name>
</gene>
<name>A0ABR8LYR3_9FLAO</name>
<evidence type="ECO:0000313" key="1">
    <source>
        <dbReference type="EMBL" id="MBD3863393.1"/>
    </source>
</evidence>
<sequence>MIYKEEFYELITILASISPLNADLKLEEIIEHTAVKEEKIHLQLIKDYLNDDELYREKIEKHLSNTVDIGNNIVVHTDLEPLFIFASLEFFIFDEVLNESEKKELILSYLNTLNIKFDGDFEYDDFLKSQELMTKYRLVYHKELFDLGADNLKNLEMINEILDVLNYQENILVGLDETYQQIFKTSKNFFTKKKEYFKDAYFIESELKKSTSHTPTINNTLDYSNYTNVFNQSMPIEIAVDHFKIFTEKNSKNGKPFLTEKQFDIFIKKAFCGIPNLKKQKFNMAPKGESTLVKYRFREFYESYYQYFGTGQVLDKFVELLTDNFVGWNFKNVKVNFDKKPSKTIQLLK</sequence>
<comment type="caution">
    <text evidence="1">The sequence shown here is derived from an EMBL/GenBank/DDBJ whole genome shotgun (WGS) entry which is preliminary data.</text>
</comment>
<evidence type="ECO:0000313" key="2">
    <source>
        <dbReference type="Proteomes" id="UP000627521"/>
    </source>
</evidence>
<proteinExistence type="predicted"/>
<accession>A0ABR8LYR3</accession>
<dbReference type="Proteomes" id="UP000627521">
    <property type="component" value="Unassembled WGS sequence"/>
</dbReference>